<accession>A0A4R7BWL2</accession>
<organism evidence="1 2">
    <name type="scientific">Enterovirga rhinocerotis</name>
    <dbReference type="NCBI Taxonomy" id="1339210"/>
    <lineage>
        <taxon>Bacteria</taxon>
        <taxon>Pseudomonadati</taxon>
        <taxon>Pseudomonadota</taxon>
        <taxon>Alphaproteobacteria</taxon>
        <taxon>Hyphomicrobiales</taxon>
        <taxon>Methylobacteriaceae</taxon>
        <taxon>Enterovirga</taxon>
    </lineage>
</organism>
<protein>
    <submittedName>
        <fullName evidence="1">Uncharacterized protein</fullName>
    </submittedName>
</protein>
<comment type="caution">
    <text evidence="1">The sequence shown here is derived from an EMBL/GenBank/DDBJ whole genome shotgun (WGS) entry which is preliminary data.</text>
</comment>
<evidence type="ECO:0000313" key="1">
    <source>
        <dbReference type="EMBL" id="TDR90270.1"/>
    </source>
</evidence>
<dbReference type="Proteomes" id="UP000295122">
    <property type="component" value="Unassembled WGS sequence"/>
</dbReference>
<reference evidence="1 2" key="1">
    <citation type="submission" date="2019-03" db="EMBL/GenBank/DDBJ databases">
        <title>Genomic Encyclopedia of Type Strains, Phase IV (KMG-IV): sequencing the most valuable type-strain genomes for metagenomic binning, comparative biology and taxonomic classification.</title>
        <authorList>
            <person name="Goeker M."/>
        </authorList>
    </citation>
    <scope>NUCLEOTIDE SEQUENCE [LARGE SCALE GENOMIC DNA]</scope>
    <source>
        <strain evidence="1 2">DSM 25903</strain>
    </source>
</reference>
<name>A0A4R7BWL2_9HYPH</name>
<sequence>MLAEFGGDARAAPMHLSWHAVPDNPEQEGSLYDEEIRTGHVRYLDLGPPRWDAPNRDHLWNWSVFAFVWPRPAIETGGRCLTKEEAKAAAEAAYRAICDIPGARDMHMTHNRQLERMRARAKARAQRA</sequence>
<keyword evidence="2" id="KW-1185">Reference proteome</keyword>
<proteinExistence type="predicted"/>
<evidence type="ECO:0000313" key="2">
    <source>
        <dbReference type="Proteomes" id="UP000295122"/>
    </source>
</evidence>
<dbReference type="EMBL" id="SNZR01000013">
    <property type="protein sequence ID" value="TDR90270.1"/>
    <property type="molecule type" value="Genomic_DNA"/>
</dbReference>
<gene>
    <name evidence="1" type="ORF">EV668_3116</name>
</gene>
<dbReference type="AlphaFoldDB" id="A0A4R7BWL2"/>